<dbReference type="PANTHER" id="PTHR21112">
    <property type="entry name" value="CHEMOSENSORY PROTEIN A 29A-RELATED"/>
    <property type="match status" value="1"/>
</dbReference>
<evidence type="ECO:0000313" key="2">
    <source>
        <dbReference type="EMBL" id="EDW58260.1"/>
    </source>
</evidence>
<keyword evidence="3" id="KW-1185">Reference proteome</keyword>
<reference evidence="2 3" key="1">
    <citation type="journal article" date="2007" name="Nature">
        <title>Evolution of genes and genomes on the Drosophila phylogeny.</title>
        <authorList>
            <consortium name="Drosophila 12 Genomes Consortium"/>
            <person name="Clark A.G."/>
            <person name="Eisen M.B."/>
            <person name="Smith D.R."/>
            <person name="Bergman C.M."/>
            <person name="Oliver B."/>
            <person name="Markow T.A."/>
            <person name="Kaufman T.C."/>
            <person name="Kellis M."/>
            <person name="Gelbart W."/>
            <person name="Iyer V.N."/>
            <person name="Pollard D.A."/>
            <person name="Sackton T.B."/>
            <person name="Larracuente A.M."/>
            <person name="Singh N.D."/>
            <person name="Abad J.P."/>
            <person name="Abt D.N."/>
            <person name="Adryan B."/>
            <person name="Aguade M."/>
            <person name="Akashi H."/>
            <person name="Anderson W.W."/>
            <person name="Aquadro C.F."/>
            <person name="Ardell D.H."/>
            <person name="Arguello R."/>
            <person name="Artieri C.G."/>
            <person name="Barbash D.A."/>
            <person name="Barker D."/>
            <person name="Barsanti P."/>
            <person name="Batterham P."/>
            <person name="Batzoglou S."/>
            <person name="Begun D."/>
            <person name="Bhutkar A."/>
            <person name="Blanco E."/>
            <person name="Bosak S.A."/>
            <person name="Bradley R.K."/>
            <person name="Brand A.D."/>
            <person name="Brent M.R."/>
            <person name="Brooks A.N."/>
            <person name="Brown R.H."/>
            <person name="Butlin R.K."/>
            <person name="Caggese C."/>
            <person name="Calvi B.R."/>
            <person name="Bernardo de Carvalho A."/>
            <person name="Caspi A."/>
            <person name="Castrezana S."/>
            <person name="Celniker S.E."/>
            <person name="Chang J.L."/>
            <person name="Chapple C."/>
            <person name="Chatterji S."/>
            <person name="Chinwalla A."/>
            <person name="Civetta A."/>
            <person name="Clifton S.W."/>
            <person name="Comeron J.M."/>
            <person name="Costello J.C."/>
            <person name="Coyne J.A."/>
            <person name="Daub J."/>
            <person name="David R.G."/>
            <person name="Delcher A.L."/>
            <person name="Delehaunty K."/>
            <person name="Do C.B."/>
            <person name="Ebling H."/>
            <person name="Edwards K."/>
            <person name="Eickbush T."/>
            <person name="Evans J.D."/>
            <person name="Filipski A."/>
            <person name="Findeiss S."/>
            <person name="Freyhult E."/>
            <person name="Fulton L."/>
            <person name="Fulton R."/>
            <person name="Garcia A.C."/>
            <person name="Gardiner A."/>
            <person name="Garfield D.A."/>
            <person name="Garvin B.E."/>
            <person name="Gibson G."/>
            <person name="Gilbert D."/>
            <person name="Gnerre S."/>
            <person name="Godfrey J."/>
            <person name="Good R."/>
            <person name="Gotea V."/>
            <person name="Gravely B."/>
            <person name="Greenberg A.J."/>
            <person name="Griffiths-Jones S."/>
            <person name="Gross S."/>
            <person name="Guigo R."/>
            <person name="Gustafson E.A."/>
            <person name="Haerty W."/>
            <person name="Hahn M.W."/>
            <person name="Halligan D.L."/>
            <person name="Halpern A.L."/>
            <person name="Halter G.M."/>
            <person name="Han M.V."/>
            <person name="Heger A."/>
            <person name="Hillier L."/>
            <person name="Hinrichs A.S."/>
            <person name="Holmes I."/>
            <person name="Hoskins R.A."/>
            <person name="Hubisz M.J."/>
            <person name="Hultmark D."/>
            <person name="Huntley M.A."/>
            <person name="Jaffe D.B."/>
            <person name="Jagadeeshan S."/>
            <person name="Jeck W.R."/>
            <person name="Johnson J."/>
            <person name="Jones C.D."/>
            <person name="Jordan W.C."/>
            <person name="Karpen G.H."/>
            <person name="Kataoka E."/>
            <person name="Keightley P.D."/>
            <person name="Kheradpour P."/>
            <person name="Kirkness E.F."/>
            <person name="Koerich L.B."/>
            <person name="Kristiansen K."/>
            <person name="Kudrna D."/>
            <person name="Kulathinal R.J."/>
            <person name="Kumar S."/>
            <person name="Kwok R."/>
            <person name="Lander E."/>
            <person name="Langley C.H."/>
            <person name="Lapoint R."/>
            <person name="Lazzaro B.P."/>
            <person name="Lee S.J."/>
            <person name="Levesque L."/>
            <person name="Li R."/>
            <person name="Lin C.F."/>
            <person name="Lin M.F."/>
            <person name="Lindblad-Toh K."/>
            <person name="Llopart A."/>
            <person name="Long M."/>
            <person name="Low L."/>
            <person name="Lozovsky E."/>
            <person name="Lu J."/>
            <person name="Luo M."/>
            <person name="Machado C.A."/>
            <person name="Makalowski W."/>
            <person name="Marzo M."/>
            <person name="Matsuda M."/>
            <person name="Matzkin L."/>
            <person name="McAllister B."/>
            <person name="McBride C.S."/>
            <person name="McKernan B."/>
            <person name="McKernan K."/>
            <person name="Mendez-Lago M."/>
            <person name="Minx P."/>
            <person name="Mollenhauer M.U."/>
            <person name="Montooth K."/>
            <person name="Mount S.M."/>
            <person name="Mu X."/>
            <person name="Myers E."/>
            <person name="Negre B."/>
            <person name="Newfeld S."/>
            <person name="Nielsen R."/>
            <person name="Noor M.A."/>
            <person name="O'Grady P."/>
            <person name="Pachter L."/>
            <person name="Papaceit M."/>
            <person name="Parisi M.J."/>
            <person name="Parisi M."/>
            <person name="Parts L."/>
            <person name="Pedersen J.S."/>
            <person name="Pesole G."/>
            <person name="Phillippy A.M."/>
            <person name="Ponting C.P."/>
            <person name="Pop M."/>
            <person name="Porcelli D."/>
            <person name="Powell J.R."/>
            <person name="Prohaska S."/>
            <person name="Pruitt K."/>
            <person name="Puig M."/>
            <person name="Quesneville H."/>
            <person name="Ram K.R."/>
            <person name="Rand D."/>
            <person name="Rasmussen M.D."/>
            <person name="Reed L.K."/>
            <person name="Reenan R."/>
            <person name="Reily A."/>
            <person name="Remington K.A."/>
            <person name="Rieger T.T."/>
            <person name="Ritchie M.G."/>
            <person name="Robin C."/>
            <person name="Rogers Y.H."/>
            <person name="Rohde C."/>
            <person name="Rozas J."/>
            <person name="Rubenfield M.J."/>
            <person name="Ruiz A."/>
            <person name="Russo S."/>
            <person name="Salzberg S.L."/>
            <person name="Sanchez-Gracia A."/>
            <person name="Saranga D.J."/>
            <person name="Sato H."/>
            <person name="Schaeffer S.W."/>
            <person name="Schatz M.C."/>
            <person name="Schlenke T."/>
            <person name="Schwartz R."/>
            <person name="Segarra C."/>
            <person name="Singh R.S."/>
            <person name="Sirot L."/>
            <person name="Sirota M."/>
            <person name="Sisneros N.B."/>
            <person name="Smith C.D."/>
            <person name="Smith T.F."/>
            <person name="Spieth J."/>
            <person name="Stage D.E."/>
            <person name="Stark A."/>
            <person name="Stephan W."/>
            <person name="Strausberg R.L."/>
            <person name="Strempel S."/>
            <person name="Sturgill D."/>
            <person name="Sutton G."/>
            <person name="Sutton G.G."/>
            <person name="Tao W."/>
            <person name="Teichmann S."/>
            <person name="Tobari Y.N."/>
            <person name="Tomimura Y."/>
            <person name="Tsolas J.M."/>
            <person name="Valente V.L."/>
            <person name="Venter E."/>
            <person name="Venter J.C."/>
            <person name="Vicario S."/>
            <person name="Vieira F.G."/>
            <person name="Vilella A.J."/>
            <person name="Villasante A."/>
            <person name="Walenz B."/>
            <person name="Wang J."/>
            <person name="Wasserman M."/>
            <person name="Watts T."/>
            <person name="Wilson D."/>
            <person name="Wilson R.K."/>
            <person name="Wing R.A."/>
            <person name="Wolfner M.F."/>
            <person name="Wong A."/>
            <person name="Wong G.K."/>
            <person name="Wu C.I."/>
            <person name="Wu G."/>
            <person name="Yamamoto D."/>
            <person name="Yang H.P."/>
            <person name="Yang S.P."/>
            <person name="Yorke J.A."/>
            <person name="Yoshida K."/>
            <person name="Zdobnov E."/>
            <person name="Zhang P."/>
            <person name="Zhang Y."/>
            <person name="Zimin A.V."/>
            <person name="Baldwin J."/>
            <person name="Abdouelleil A."/>
            <person name="Abdulkadir J."/>
            <person name="Abebe A."/>
            <person name="Abera B."/>
            <person name="Abreu J."/>
            <person name="Acer S.C."/>
            <person name="Aftuck L."/>
            <person name="Alexander A."/>
            <person name="An P."/>
            <person name="Anderson E."/>
            <person name="Anderson S."/>
            <person name="Arachi H."/>
            <person name="Azer M."/>
            <person name="Bachantsang P."/>
            <person name="Barry A."/>
            <person name="Bayul T."/>
            <person name="Berlin A."/>
            <person name="Bessette D."/>
            <person name="Bloom T."/>
            <person name="Blye J."/>
            <person name="Boguslavskiy L."/>
            <person name="Bonnet C."/>
            <person name="Boukhgalter B."/>
            <person name="Bourzgui I."/>
            <person name="Brown A."/>
            <person name="Cahill P."/>
            <person name="Channer S."/>
            <person name="Cheshatsang Y."/>
            <person name="Chuda L."/>
            <person name="Citroen M."/>
            <person name="Collymore A."/>
            <person name="Cooke P."/>
            <person name="Costello M."/>
            <person name="D'Aco K."/>
            <person name="Daza R."/>
            <person name="De Haan G."/>
            <person name="DeGray S."/>
            <person name="DeMaso C."/>
            <person name="Dhargay N."/>
            <person name="Dooley K."/>
            <person name="Dooley E."/>
            <person name="Doricent M."/>
            <person name="Dorje P."/>
            <person name="Dorjee K."/>
            <person name="Dupes A."/>
            <person name="Elong R."/>
            <person name="Falk J."/>
            <person name="Farina A."/>
            <person name="Faro S."/>
            <person name="Ferguson D."/>
            <person name="Fisher S."/>
            <person name="Foley C.D."/>
            <person name="Franke A."/>
            <person name="Friedrich D."/>
            <person name="Gadbois L."/>
            <person name="Gearin G."/>
            <person name="Gearin C.R."/>
            <person name="Giannoukos G."/>
            <person name="Goode T."/>
            <person name="Graham J."/>
            <person name="Grandbois E."/>
            <person name="Grewal S."/>
            <person name="Gyaltsen K."/>
            <person name="Hafez N."/>
            <person name="Hagos B."/>
            <person name="Hall J."/>
            <person name="Henson C."/>
            <person name="Hollinger A."/>
            <person name="Honan T."/>
            <person name="Huard M.D."/>
            <person name="Hughes L."/>
            <person name="Hurhula B."/>
            <person name="Husby M.E."/>
            <person name="Kamat A."/>
            <person name="Kanga B."/>
            <person name="Kashin S."/>
            <person name="Khazanovich D."/>
            <person name="Kisner P."/>
            <person name="Lance K."/>
            <person name="Lara M."/>
            <person name="Lee W."/>
            <person name="Lennon N."/>
            <person name="Letendre F."/>
            <person name="LeVine R."/>
            <person name="Lipovsky A."/>
            <person name="Liu X."/>
            <person name="Liu J."/>
            <person name="Liu S."/>
            <person name="Lokyitsang T."/>
            <person name="Lokyitsang Y."/>
            <person name="Lubonja R."/>
            <person name="Lui A."/>
            <person name="MacDonald P."/>
            <person name="Magnisalis V."/>
            <person name="Maru K."/>
            <person name="Matthews C."/>
            <person name="McCusker W."/>
            <person name="McDonough S."/>
            <person name="Mehta T."/>
            <person name="Meldrim J."/>
            <person name="Meneus L."/>
            <person name="Mihai O."/>
            <person name="Mihalev A."/>
            <person name="Mihova T."/>
            <person name="Mittelman R."/>
            <person name="Mlenga V."/>
            <person name="Montmayeur A."/>
            <person name="Mulrain L."/>
            <person name="Navidi A."/>
            <person name="Naylor J."/>
            <person name="Negash T."/>
            <person name="Nguyen T."/>
            <person name="Nguyen N."/>
            <person name="Nicol R."/>
            <person name="Norbu C."/>
            <person name="Norbu N."/>
            <person name="Novod N."/>
            <person name="O'Neill B."/>
            <person name="Osman S."/>
            <person name="Markiewicz E."/>
            <person name="Oyono O.L."/>
            <person name="Patti C."/>
            <person name="Phunkhang P."/>
            <person name="Pierre F."/>
            <person name="Priest M."/>
            <person name="Raghuraman S."/>
            <person name="Rege F."/>
            <person name="Reyes R."/>
            <person name="Rise C."/>
            <person name="Rogov P."/>
            <person name="Ross K."/>
            <person name="Ryan E."/>
            <person name="Settipalli S."/>
            <person name="Shea T."/>
            <person name="Sherpa N."/>
            <person name="Shi L."/>
            <person name="Shih D."/>
            <person name="Sparrow T."/>
            <person name="Spaulding J."/>
            <person name="Stalker J."/>
            <person name="Stange-Thomann N."/>
            <person name="Stavropoulos S."/>
            <person name="Stone C."/>
            <person name="Strader C."/>
            <person name="Tesfaye S."/>
            <person name="Thomson T."/>
            <person name="Thoulutsang Y."/>
            <person name="Thoulutsang D."/>
            <person name="Topham K."/>
            <person name="Topping I."/>
            <person name="Tsamla T."/>
            <person name="Vassiliev H."/>
            <person name="Vo A."/>
            <person name="Wangchuk T."/>
            <person name="Wangdi T."/>
            <person name="Weiand M."/>
            <person name="Wilkinson J."/>
            <person name="Wilson A."/>
            <person name="Yadav S."/>
            <person name="Young G."/>
            <person name="Yu Q."/>
            <person name="Zembek L."/>
            <person name="Zhong D."/>
            <person name="Zimmer A."/>
            <person name="Zwirko Z."/>
            <person name="Jaffe D.B."/>
            <person name="Alvarez P."/>
            <person name="Brockman W."/>
            <person name="Butler J."/>
            <person name="Chin C."/>
            <person name="Gnerre S."/>
            <person name="Grabherr M."/>
            <person name="Kleber M."/>
            <person name="Mauceli E."/>
            <person name="MacCallum I."/>
        </authorList>
    </citation>
    <scope>NUCLEOTIDE SEQUENCE [LARGE SCALE GENOMIC DNA]</scope>
    <source>
        <strain evidence="3">Tucson 15010-1051.87</strain>
    </source>
</reference>
<evidence type="ECO:0000313" key="3">
    <source>
        <dbReference type="Proteomes" id="UP000008792"/>
    </source>
</evidence>
<dbReference type="OrthoDB" id="8043478at2759"/>
<dbReference type="PhylomeDB" id="B4MFZ9"/>
<dbReference type="InterPro" id="IPR010512">
    <property type="entry name" value="DUF1091"/>
</dbReference>
<organism evidence="2 3">
    <name type="scientific">Drosophila virilis</name>
    <name type="common">Fruit fly</name>
    <dbReference type="NCBI Taxonomy" id="7244"/>
    <lineage>
        <taxon>Eukaryota</taxon>
        <taxon>Metazoa</taxon>
        <taxon>Ecdysozoa</taxon>
        <taxon>Arthropoda</taxon>
        <taxon>Hexapoda</taxon>
        <taxon>Insecta</taxon>
        <taxon>Pterygota</taxon>
        <taxon>Neoptera</taxon>
        <taxon>Endopterygota</taxon>
        <taxon>Diptera</taxon>
        <taxon>Brachycera</taxon>
        <taxon>Muscomorpha</taxon>
        <taxon>Ephydroidea</taxon>
        <taxon>Drosophilidae</taxon>
        <taxon>Drosophila</taxon>
    </lineage>
</organism>
<proteinExistence type="predicted"/>
<dbReference type="PANTHER" id="PTHR21112:SF0">
    <property type="entry name" value="CHEMOSENSORY PROTEIN A 29A-RELATED"/>
    <property type="match status" value="1"/>
</dbReference>
<accession>B4MFZ9</accession>
<dbReference type="EMBL" id="CH940669">
    <property type="protein sequence ID" value="EDW58260.1"/>
    <property type="molecule type" value="Genomic_DNA"/>
</dbReference>
<dbReference type="KEGG" id="dvi:6636545"/>
<feature type="signal peptide" evidence="1">
    <location>
        <begin position="1"/>
        <end position="22"/>
    </location>
</feature>
<evidence type="ECO:0000256" key="1">
    <source>
        <dbReference type="SAM" id="SignalP"/>
    </source>
</evidence>
<dbReference type="InParanoid" id="B4MFZ9"/>
<dbReference type="Pfam" id="PF06477">
    <property type="entry name" value="DUF1091"/>
    <property type="match status" value="1"/>
</dbReference>
<dbReference type="HOGENOM" id="CLU_125152_0_0_1"/>
<dbReference type="Proteomes" id="UP000008792">
    <property type="component" value="Unassembled WGS sequence"/>
</dbReference>
<name>B4MFZ9_DROVI</name>
<sequence>MLSQSVFREFLLLLFVLQCSDGKRNWEYDPISIDGYSEDETKVKIDMRVERVGRHEIGFSGTIDWQYDIDNTTMIEMLIYRSASGSESDYKLLPFAVPKKPYPAAKTPYDEIAYPNLSLCSNIPKIEGDVLHPWPRNLYTFHLCAFSEGVLPEVMVEGFYKIIVKLTGEVDWSITIVLRIRTKLI</sequence>
<dbReference type="AlphaFoldDB" id="B4MFZ9"/>
<keyword evidence="1" id="KW-0732">Signal</keyword>
<protein>
    <submittedName>
        <fullName evidence="2">Uncharacterized protein</fullName>
    </submittedName>
</protein>
<dbReference type="OMA" id="KRMWEHE"/>
<gene>
    <name evidence="2" type="primary">Dvir\GJ15477</name>
    <name evidence="2" type="ORF">Dvir_GJ15477</name>
</gene>
<feature type="chain" id="PRO_5002817818" evidence="1">
    <location>
        <begin position="23"/>
        <end position="185"/>
    </location>
</feature>